<gene>
    <name evidence="2" type="ORF">S03H2_26971</name>
</gene>
<comment type="caution">
    <text evidence="2">The sequence shown here is derived from an EMBL/GenBank/DDBJ whole genome shotgun (WGS) entry which is preliminary data.</text>
</comment>
<feature type="compositionally biased region" description="Polar residues" evidence="1">
    <location>
        <begin position="13"/>
        <end position="22"/>
    </location>
</feature>
<name>X1HHL9_9ZZZZ</name>
<dbReference type="EMBL" id="BARU01015905">
    <property type="protein sequence ID" value="GAH56530.1"/>
    <property type="molecule type" value="Genomic_DNA"/>
</dbReference>
<organism evidence="2">
    <name type="scientific">marine sediment metagenome</name>
    <dbReference type="NCBI Taxonomy" id="412755"/>
    <lineage>
        <taxon>unclassified sequences</taxon>
        <taxon>metagenomes</taxon>
        <taxon>ecological metagenomes</taxon>
    </lineage>
</organism>
<dbReference type="AlphaFoldDB" id="X1HHL9"/>
<evidence type="ECO:0000313" key="2">
    <source>
        <dbReference type="EMBL" id="GAH56530.1"/>
    </source>
</evidence>
<feature type="non-terminal residue" evidence="2">
    <location>
        <position position="41"/>
    </location>
</feature>
<feature type="region of interest" description="Disordered" evidence="1">
    <location>
        <begin position="1"/>
        <end position="41"/>
    </location>
</feature>
<evidence type="ECO:0000256" key="1">
    <source>
        <dbReference type="SAM" id="MobiDB-lite"/>
    </source>
</evidence>
<sequence>MASAVAAPRASNRVRQSLSVNERATPRKAWGISTGKAVAGG</sequence>
<accession>X1HHL9</accession>
<reference evidence="2" key="1">
    <citation type="journal article" date="2014" name="Front. Microbiol.">
        <title>High frequency of phylogenetically diverse reductive dehalogenase-homologous genes in deep subseafloor sedimentary metagenomes.</title>
        <authorList>
            <person name="Kawai M."/>
            <person name="Futagami T."/>
            <person name="Toyoda A."/>
            <person name="Takaki Y."/>
            <person name="Nishi S."/>
            <person name="Hori S."/>
            <person name="Arai W."/>
            <person name="Tsubouchi T."/>
            <person name="Morono Y."/>
            <person name="Uchiyama I."/>
            <person name="Ito T."/>
            <person name="Fujiyama A."/>
            <person name="Inagaki F."/>
            <person name="Takami H."/>
        </authorList>
    </citation>
    <scope>NUCLEOTIDE SEQUENCE</scope>
    <source>
        <strain evidence="2">Expedition CK06-06</strain>
    </source>
</reference>
<proteinExistence type="predicted"/>
<protein>
    <submittedName>
        <fullName evidence="2">Uncharacterized protein</fullName>
    </submittedName>
</protein>